<evidence type="ECO:0000313" key="2">
    <source>
        <dbReference type="Proteomes" id="UP000198211"/>
    </source>
</evidence>
<proteinExistence type="predicted"/>
<sequence>MAPRYKVEEDILKRRVNLPARAGHARTRYVPVAPPSYIETVLHFCHGDVMSAHLGVTKTMERVLAWLEEGRKRICPRMQLLWSRKRFPPLARMPVVDLTGPFSLVMVDAVGPLVPTERDNKYVLAFAAKRLDTVTFVETLVNGVVYRHGIPSRCLSDRGSNFISDLAKSFYETLEDWNAYLPRVLFAYRTAYHEALGDSPFFSLYGRDPVLPLDVAFLNLGEK</sequence>
<evidence type="ECO:0008006" key="3">
    <source>
        <dbReference type="Google" id="ProtNLM"/>
    </source>
</evidence>
<dbReference type="InterPro" id="IPR036397">
    <property type="entry name" value="RNaseH_sf"/>
</dbReference>
<evidence type="ECO:0000313" key="1">
    <source>
        <dbReference type="EMBL" id="OWZ02023.1"/>
    </source>
</evidence>
<dbReference type="Proteomes" id="UP000198211">
    <property type="component" value="Unassembled WGS sequence"/>
</dbReference>
<dbReference type="AlphaFoldDB" id="A0A225V9H0"/>
<reference evidence="2" key="1">
    <citation type="submission" date="2017-03" db="EMBL/GenBank/DDBJ databases">
        <title>Phytopthora megakarya and P. palmivora, two closely related causual agents of cacao black pod achieved similar genome size and gene model numbers by different mechanisms.</title>
        <authorList>
            <person name="Ali S."/>
            <person name="Shao J."/>
            <person name="Larry D.J."/>
            <person name="Kronmiller B."/>
            <person name="Shen D."/>
            <person name="Strem M.D."/>
            <person name="Melnick R.L."/>
            <person name="Guiltinan M.J."/>
            <person name="Tyler B.M."/>
            <person name="Meinhardt L.W."/>
            <person name="Bailey B.A."/>
        </authorList>
    </citation>
    <scope>NUCLEOTIDE SEQUENCE [LARGE SCALE GENOMIC DNA]</scope>
    <source>
        <strain evidence="2">zdho120</strain>
    </source>
</reference>
<keyword evidence="2" id="KW-1185">Reference proteome</keyword>
<dbReference type="Gene3D" id="3.30.420.10">
    <property type="entry name" value="Ribonuclease H-like superfamily/Ribonuclease H"/>
    <property type="match status" value="1"/>
</dbReference>
<accession>A0A225V9H0</accession>
<dbReference type="GO" id="GO:0003676">
    <property type="term" value="F:nucleic acid binding"/>
    <property type="evidence" value="ECO:0007669"/>
    <property type="project" value="InterPro"/>
</dbReference>
<organism evidence="1 2">
    <name type="scientific">Phytophthora megakarya</name>
    <dbReference type="NCBI Taxonomy" id="4795"/>
    <lineage>
        <taxon>Eukaryota</taxon>
        <taxon>Sar</taxon>
        <taxon>Stramenopiles</taxon>
        <taxon>Oomycota</taxon>
        <taxon>Peronosporomycetes</taxon>
        <taxon>Peronosporales</taxon>
        <taxon>Peronosporaceae</taxon>
        <taxon>Phytophthora</taxon>
    </lineage>
</organism>
<protein>
    <recommendedName>
        <fullName evidence="3">Integrase catalytic domain-containing protein</fullName>
    </recommendedName>
</protein>
<dbReference type="InterPro" id="IPR012337">
    <property type="entry name" value="RNaseH-like_sf"/>
</dbReference>
<dbReference type="EMBL" id="NBNE01006455">
    <property type="protein sequence ID" value="OWZ02023.1"/>
    <property type="molecule type" value="Genomic_DNA"/>
</dbReference>
<dbReference type="SUPFAM" id="SSF53098">
    <property type="entry name" value="Ribonuclease H-like"/>
    <property type="match status" value="1"/>
</dbReference>
<dbReference type="PANTHER" id="PTHR47266">
    <property type="entry name" value="ENDONUCLEASE-RELATED"/>
    <property type="match status" value="1"/>
</dbReference>
<name>A0A225V9H0_9STRA</name>
<dbReference type="OrthoDB" id="425619at2759"/>
<dbReference type="STRING" id="4795.A0A225V9H0"/>
<comment type="caution">
    <text evidence="1">The sequence shown here is derived from an EMBL/GenBank/DDBJ whole genome shotgun (WGS) entry which is preliminary data.</text>
</comment>
<dbReference type="InterPro" id="IPR052160">
    <property type="entry name" value="Gypsy_RT_Integrase-like"/>
</dbReference>
<gene>
    <name evidence="1" type="ORF">PHMEG_00026493</name>
</gene>